<feature type="compositionally biased region" description="Polar residues" evidence="1">
    <location>
        <begin position="43"/>
        <end position="54"/>
    </location>
</feature>
<gene>
    <name evidence="2" type="ORF">GpartN1_g7677.t1</name>
</gene>
<evidence type="ECO:0000313" key="2">
    <source>
        <dbReference type="EMBL" id="GJQ15886.1"/>
    </source>
</evidence>
<reference evidence="2" key="1">
    <citation type="journal article" date="2022" name="Proc. Natl. Acad. Sci. U.S.A.">
        <title>Life cycle and functional genomics of the unicellular red alga Galdieria for elucidating algal and plant evolution and industrial use.</title>
        <authorList>
            <person name="Hirooka S."/>
            <person name="Itabashi T."/>
            <person name="Ichinose T.M."/>
            <person name="Onuma R."/>
            <person name="Fujiwara T."/>
            <person name="Yamashita S."/>
            <person name="Jong L.W."/>
            <person name="Tomita R."/>
            <person name="Iwane A.H."/>
            <person name="Miyagishima S.Y."/>
        </authorList>
    </citation>
    <scope>NUCLEOTIDE SEQUENCE</scope>
    <source>
        <strain evidence="2">NBRC 102759</strain>
    </source>
</reference>
<reference evidence="2" key="2">
    <citation type="submission" date="2022-01" db="EMBL/GenBank/DDBJ databases">
        <authorList>
            <person name="Hirooka S."/>
            <person name="Miyagishima S.Y."/>
        </authorList>
    </citation>
    <scope>NUCLEOTIDE SEQUENCE</scope>
    <source>
        <strain evidence="2">NBRC 102759</strain>
    </source>
</reference>
<evidence type="ECO:0000256" key="1">
    <source>
        <dbReference type="SAM" id="MobiDB-lite"/>
    </source>
</evidence>
<feature type="region of interest" description="Disordered" evidence="1">
    <location>
        <begin position="25"/>
        <end position="54"/>
    </location>
</feature>
<evidence type="ECO:0000313" key="3">
    <source>
        <dbReference type="Proteomes" id="UP001061958"/>
    </source>
</evidence>
<feature type="compositionally biased region" description="Acidic residues" evidence="1">
    <location>
        <begin position="28"/>
        <end position="37"/>
    </location>
</feature>
<dbReference type="AlphaFoldDB" id="A0A9C7Q6X6"/>
<accession>A0A9C7Q6X6</accession>
<dbReference type="OrthoDB" id="6057at2759"/>
<organism evidence="2 3">
    <name type="scientific">Galdieria partita</name>
    <dbReference type="NCBI Taxonomy" id="83374"/>
    <lineage>
        <taxon>Eukaryota</taxon>
        <taxon>Rhodophyta</taxon>
        <taxon>Bangiophyceae</taxon>
        <taxon>Galdieriales</taxon>
        <taxon>Galdieriaceae</taxon>
        <taxon>Galdieria</taxon>
    </lineage>
</organism>
<sequence length="199" mass="23161">MRPPFTTLILHTWKEHGKPKPWKKWFLDTEEEEEEDSEKGRVGTQTTESTSSYHSPYSLKVVRSVSLDQLSSKKYSPVFPLDAKDDTNHFIRKSRSYTEGLSCTVEESHHLKKHLPVRKKIEESFEKSPPLIGVARKSRSFHEGLVAKREPCFGKPPCYSPTFWKERLKTCEEVQSEYRKFRCNNINTFSSTQSVTPSF</sequence>
<name>A0A9C7Q6X6_9RHOD</name>
<dbReference type="EMBL" id="BQMJ01000076">
    <property type="protein sequence ID" value="GJQ15886.1"/>
    <property type="molecule type" value="Genomic_DNA"/>
</dbReference>
<comment type="caution">
    <text evidence="2">The sequence shown here is derived from an EMBL/GenBank/DDBJ whole genome shotgun (WGS) entry which is preliminary data.</text>
</comment>
<keyword evidence="3" id="KW-1185">Reference proteome</keyword>
<proteinExistence type="predicted"/>
<dbReference type="Proteomes" id="UP001061958">
    <property type="component" value="Unassembled WGS sequence"/>
</dbReference>
<protein>
    <submittedName>
        <fullName evidence="2">Uncharacterized protein</fullName>
    </submittedName>
</protein>